<evidence type="ECO:0000313" key="3">
    <source>
        <dbReference type="Proteomes" id="UP000253594"/>
    </source>
</evidence>
<evidence type="ECO:0000313" key="2">
    <source>
        <dbReference type="EMBL" id="RCI69183.1"/>
    </source>
</evidence>
<evidence type="ECO:0000256" key="1">
    <source>
        <dbReference type="ARBA" id="ARBA00022729"/>
    </source>
</evidence>
<dbReference type="Gene3D" id="1.25.20.10">
    <property type="entry name" value="Bacterial muramidases"/>
    <property type="match status" value="1"/>
</dbReference>
<dbReference type="AlphaFoldDB" id="A0A367LWQ2"/>
<sequence>LMVSVAQNPAQLSQTGRFSQRDHATADVVGLGLRRLARQDPEKALSLLDYYSSALPFSSDEKVAIAREIGLSLAKRFDPRALPLMTQYDPGLRDNTVTEWRTRLLLRLG</sequence>
<comment type="caution">
    <text evidence="2">The sequence shown here is derived from an EMBL/GenBank/DDBJ whole genome shotgun (WGS) entry which is preliminary data.</text>
</comment>
<name>A0A367LWQ2_PSEAI</name>
<proteinExistence type="predicted"/>
<accession>A0A367LWQ2</accession>
<reference evidence="2 3" key="1">
    <citation type="submission" date="2018-07" db="EMBL/GenBank/DDBJ databases">
        <title>Mechanisms of high-level aminoglycoside resistance among Gram-negative pathogens in Brazil.</title>
        <authorList>
            <person name="Ballaben A.S."/>
            <person name="Darini A.L.C."/>
            <person name="Doi Y."/>
        </authorList>
    </citation>
    <scope>NUCLEOTIDE SEQUENCE [LARGE SCALE GENOMIC DNA]</scope>
    <source>
        <strain evidence="2 3">B2-305</strain>
    </source>
</reference>
<feature type="non-terminal residue" evidence="2">
    <location>
        <position position="1"/>
    </location>
</feature>
<feature type="non-terminal residue" evidence="2">
    <location>
        <position position="109"/>
    </location>
</feature>
<dbReference type="EMBL" id="QORE01003339">
    <property type="protein sequence ID" value="RCI69183.1"/>
    <property type="molecule type" value="Genomic_DNA"/>
</dbReference>
<dbReference type="InterPro" id="IPR008939">
    <property type="entry name" value="Lytic_TGlycosylase_superhlx_U"/>
</dbReference>
<keyword evidence="1" id="KW-0732">Signal</keyword>
<dbReference type="SUPFAM" id="SSF48435">
    <property type="entry name" value="Bacterial muramidases"/>
    <property type="match status" value="1"/>
</dbReference>
<organism evidence="2 3">
    <name type="scientific">Pseudomonas aeruginosa</name>
    <dbReference type="NCBI Taxonomy" id="287"/>
    <lineage>
        <taxon>Bacteria</taxon>
        <taxon>Pseudomonadati</taxon>
        <taxon>Pseudomonadota</taxon>
        <taxon>Gammaproteobacteria</taxon>
        <taxon>Pseudomonadales</taxon>
        <taxon>Pseudomonadaceae</taxon>
        <taxon>Pseudomonas</taxon>
    </lineage>
</organism>
<dbReference type="Proteomes" id="UP000253594">
    <property type="component" value="Unassembled WGS sequence"/>
</dbReference>
<protein>
    <submittedName>
        <fullName evidence="2">Lytic murein transglycosylase</fullName>
    </submittedName>
</protein>
<dbReference type="GO" id="GO:0004553">
    <property type="term" value="F:hydrolase activity, hydrolyzing O-glycosyl compounds"/>
    <property type="evidence" value="ECO:0007669"/>
    <property type="project" value="InterPro"/>
</dbReference>
<dbReference type="GO" id="GO:0042597">
    <property type="term" value="C:periplasmic space"/>
    <property type="evidence" value="ECO:0007669"/>
    <property type="project" value="InterPro"/>
</dbReference>
<gene>
    <name evidence="2" type="ORF">DT376_41310</name>
</gene>